<dbReference type="InterPro" id="IPR010982">
    <property type="entry name" value="Lambda_DNA-bd_dom_sf"/>
</dbReference>
<dbReference type="InterPro" id="IPR001387">
    <property type="entry name" value="Cro/C1-type_HTH"/>
</dbReference>
<dbReference type="PROSITE" id="PS50943">
    <property type="entry name" value="HTH_CROC1"/>
    <property type="match status" value="1"/>
</dbReference>
<evidence type="ECO:0000313" key="3">
    <source>
        <dbReference type="Proteomes" id="UP000253507"/>
    </source>
</evidence>
<evidence type="ECO:0000313" key="2">
    <source>
        <dbReference type="EMBL" id="RCG18031.1"/>
    </source>
</evidence>
<reference evidence="2 3" key="1">
    <citation type="submission" date="2018-06" db="EMBL/GenBank/DDBJ databases">
        <title>Streptomyces reniochalinae sp. nov. and Streptomyces diacarnus sp. nov. from marine sponges.</title>
        <authorList>
            <person name="Li L."/>
        </authorList>
    </citation>
    <scope>NUCLEOTIDE SEQUENCE [LARGE SCALE GENOMIC DNA]</scope>
    <source>
        <strain evidence="2 3">LHW50302</strain>
    </source>
</reference>
<sequence length="162" mass="17853">MGRGGDGVAETVAFGQRVRVLRVRRGMSREVLAGLVGRSASWVKQIEGGRLQMPKPPMVLRLAKVLRVGAEGSRQAAAADTAALPSRPRRARHHIERARAYQLDGRPEESVTALALAYEAAPETIRYNGYARRILLEESAHRSPQRRRRAARLATRIGVMPA</sequence>
<dbReference type="EMBL" id="QOIM01000034">
    <property type="protein sequence ID" value="RCG18031.1"/>
    <property type="molecule type" value="Genomic_DNA"/>
</dbReference>
<proteinExistence type="predicted"/>
<dbReference type="AlphaFoldDB" id="A0A367EJ06"/>
<protein>
    <submittedName>
        <fullName evidence="2">XRE family transcriptional regulator</fullName>
    </submittedName>
</protein>
<feature type="domain" description="HTH cro/C1-type" evidence="1">
    <location>
        <begin position="18"/>
        <end position="73"/>
    </location>
</feature>
<accession>A0A367EJ06</accession>
<comment type="caution">
    <text evidence="2">The sequence shown here is derived from an EMBL/GenBank/DDBJ whole genome shotgun (WGS) entry which is preliminary data.</text>
</comment>
<dbReference type="Gene3D" id="1.10.260.40">
    <property type="entry name" value="lambda repressor-like DNA-binding domains"/>
    <property type="match status" value="1"/>
</dbReference>
<dbReference type="Pfam" id="PF13560">
    <property type="entry name" value="HTH_31"/>
    <property type="match status" value="1"/>
</dbReference>
<gene>
    <name evidence="2" type="ORF">DQ392_15280</name>
</gene>
<dbReference type="SUPFAM" id="SSF47413">
    <property type="entry name" value="lambda repressor-like DNA-binding domains"/>
    <property type="match status" value="1"/>
</dbReference>
<keyword evidence="3" id="KW-1185">Reference proteome</keyword>
<dbReference type="OrthoDB" id="3504495at2"/>
<dbReference type="GO" id="GO:0003677">
    <property type="term" value="F:DNA binding"/>
    <property type="evidence" value="ECO:0007669"/>
    <property type="project" value="InterPro"/>
</dbReference>
<dbReference type="CDD" id="cd00093">
    <property type="entry name" value="HTH_XRE"/>
    <property type="match status" value="1"/>
</dbReference>
<dbReference type="SMART" id="SM00530">
    <property type="entry name" value="HTH_XRE"/>
    <property type="match status" value="1"/>
</dbReference>
<evidence type="ECO:0000259" key="1">
    <source>
        <dbReference type="PROSITE" id="PS50943"/>
    </source>
</evidence>
<dbReference type="RefSeq" id="WP_114016148.1">
    <property type="nucleotide sequence ID" value="NZ_QOIM01000034.1"/>
</dbReference>
<dbReference type="Proteomes" id="UP000253507">
    <property type="component" value="Unassembled WGS sequence"/>
</dbReference>
<name>A0A367EJ06_9ACTN</name>
<organism evidence="2 3">
    <name type="scientific">Streptomyces reniochalinae</name>
    <dbReference type="NCBI Taxonomy" id="2250578"/>
    <lineage>
        <taxon>Bacteria</taxon>
        <taxon>Bacillati</taxon>
        <taxon>Actinomycetota</taxon>
        <taxon>Actinomycetes</taxon>
        <taxon>Kitasatosporales</taxon>
        <taxon>Streptomycetaceae</taxon>
        <taxon>Streptomyces</taxon>
    </lineage>
</organism>